<reference evidence="2" key="1">
    <citation type="journal article" date="2015" name="Nature">
        <title>Complex archaea that bridge the gap between prokaryotes and eukaryotes.</title>
        <authorList>
            <person name="Spang A."/>
            <person name="Saw J.H."/>
            <person name="Jorgensen S.L."/>
            <person name="Zaremba-Niedzwiedzka K."/>
            <person name="Martijn J."/>
            <person name="Lind A.E."/>
            <person name="van Eijk R."/>
            <person name="Schleper C."/>
            <person name="Guy L."/>
            <person name="Ettema T.J."/>
        </authorList>
    </citation>
    <scope>NUCLEOTIDE SEQUENCE</scope>
</reference>
<feature type="region of interest" description="Disordered" evidence="1">
    <location>
        <begin position="1"/>
        <end position="20"/>
    </location>
</feature>
<dbReference type="EMBL" id="LAZR01001483">
    <property type="protein sequence ID" value="KKN43874.1"/>
    <property type="molecule type" value="Genomic_DNA"/>
</dbReference>
<dbReference type="AlphaFoldDB" id="A0A0F9QN74"/>
<evidence type="ECO:0000313" key="2">
    <source>
        <dbReference type="EMBL" id="KKN43874.1"/>
    </source>
</evidence>
<evidence type="ECO:0008006" key="3">
    <source>
        <dbReference type="Google" id="ProtNLM"/>
    </source>
</evidence>
<protein>
    <recommendedName>
        <fullName evidence="3">Cytoplasmic protein</fullName>
    </recommendedName>
</protein>
<evidence type="ECO:0000256" key="1">
    <source>
        <dbReference type="SAM" id="MobiDB-lite"/>
    </source>
</evidence>
<organism evidence="2">
    <name type="scientific">marine sediment metagenome</name>
    <dbReference type="NCBI Taxonomy" id="412755"/>
    <lineage>
        <taxon>unclassified sequences</taxon>
        <taxon>metagenomes</taxon>
        <taxon>ecological metagenomes</taxon>
    </lineage>
</organism>
<sequence length="114" mass="12708">MKRKDIPGDPPESKDSPWKGKLMQYNITDKGAHHFSSHNRISGVQKSQQCGCFCCCEIFSATEVVEYCDQAVHNSTALCPRCGIDSVLPDAWIELSEELLTELSTRWFGTEAAP</sequence>
<name>A0A0F9QN74_9ZZZZ</name>
<proteinExistence type="predicted"/>
<accession>A0A0F9QN74</accession>
<comment type="caution">
    <text evidence="2">The sequence shown here is derived from an EMBL/GenBank/DDBJ whole genome shotgun (WGS) entry which is preliminary data.</text>
</comment>
<gene>
    <name evidence="2" type="ORF">LCGC14_0698880</name>
</gene>
<feature type="compositionally biased region" description="Basic and acidic residues" evidence="1">
    <location>
        <begin position="1"/>
        <end position="18"/>
    </location>
</feature>